<gene>
    <name evidence="2" type="ORF">OHU27_29340</name>
</gene>
<feature type="transmembrane region" description="Helical" evidence="1">
    <location>
        <begin position="61"/>
        <end position="81"/>
    </location>
</feature>
<dbReference type="EMBL" id="CP108125">
    <property type="protein sequence ID" value="WTO86316.1"/>
    <property type="molecule type" value="Genomic_DNA"/>
</dbReference>
<keyword evidence="3" id="KW-1185">Reference proteome</keyword>
<protein>
    <submittedName>
        <fullName evidence="2">DUF1275 domain-containing protein</fullName>
    </submittedName>
</protein>
<keyword evidence="1" id="KW-0812">Transmembrane</keyword>
<dbReference type="InterPro" id="IPR010699">
    <property type="entry name" value="DUF1275"/>
</dbReference>
<dbReference type="Pfam" id="PF06912">
    <property type="entry name" value="DUF1275"/>
    <property type="match status" value="1"/>
</dbReference>
<keyword evidence="1" id="KW-0472">Membrane</keyword>
<proteinExistence type="predicted"/>
<dbReference type="RefSeq" id="WP_308293638.1">
    <property type="nucleotide sequence ID" value="NZ_CP108125.1"/>
</dbReference>
<name>A0ABZ1J6C6_9ACTN</name>
<feature type="transmembrane region" description="Helical" evidence="1">
    <location>
        <begin position="182"/>
        <end position="201"/>
    </location>
</feature>
<sequence>MRSTPPPTPTAAPTTRLSVMVVLLSFATGAADAFAFSELGGVFTANMTGSVILSGLTGRPGYGALIAGAGTALGAFLIGVYLASSATPKRPGTSWRRIRSVLLAVVALDLVVVVLRSVHSTPGTTLRLLMLATAAGAMGAQTAAAKRSVHGAGVTTTYVTGTLTSLAQDAADGSRRYAGVRVAVVVTLVLGAMTASGAMAIDARLGPVVAAVSTAVAILALPRAGSPMP</sequence>
<evidence type="ECO:0000313" key="3">
    <source>
        <dbReference type="Proteomes" id="UP001622690"/>
    </source>
</evidence>
<dbReference type="Proteomes" id="UP001622690">
    <property type="component" value="Chromosome"/>
</dbReference>
<feature type="transmembrane region" description="Helical" evidence="1">
    <location>
        <begin position="101"/>
        <end position="119"/>
    </location>
</feature>
<reference evidence="2 3" key="1">
    <citation type="submission" date="2022-10" db="EMBL/GenBank/DDBJ databases">
        <title>The complete genomes of actinobacterial strains from the NBC collection.</title>
        <authorList>
            <person name="Joergensen T.S."/>
            <person name="Alvarez Arevalo M."/>
            <person name="Sterndorff E.B."/>
            <person name="Faurdal D."/>
            <person name="Vuksanovic O."/>
            <person name="Mourched A.-S."/>
            <person name="Charusanti P."/>
            <person name="Shaw S."/>
            <person name="Blin K."/>
            <person name="Weber T."/>
        </authorList>
    </citation>
    <scope>NUCLEOTIDE SEQUENCE [LARGE SCALE GENOMIC DNA]</scope>
    <source>
        <strain evidence="2 3">NBC_00206</strain>
    </source>
</reference>
<keyword evidence="1" id="KW-1133">Transmembrane helix</keyword>
<organism evidence="2 3">
    <name type="scientific">Streptomyces nigra</name>
    <dbReference type="NCBI Taxonomy" id="1827580"/>
    <lineage>
        <taxon>Bacteria</taxon>
        <taxon>Bacillati</taxon>
        <taxon>Actinomycetota</taxon>
        <taxon>Actinomycetes</taxon>
        <taxon>Kitasatosporales</taxon>
        <taxon>Streptomycetaceae</taxon>
        <taxon>Streptomyces</taxon>
    </lineage>
</organism>
<feature type="transmembrane region" description="Helical" evidence="1">
    <location>
        <begin position="207"/>
        <end position="225"/>
    </location>
</feature>
<accession>A0ABZ1J6C6</accession>
<dbReference type="PANTHER" id="PTHR37314">
    <property type="entry name" value="SLR0142 PROTEIN"/>
    <property type="match status" value="1"/>
</dbReference>
<dbReference type="PANTHER" id="PTHR37314:SF4">
    <property type="entry name" value="UPF0700 TRANSMEMBRANE PROTEIN YOAK"/>
    <property type="match status" value="1"/>
</dbReference>
<evidence type="ECO:0000313" key="2">
    <source>
        <dbReference type="EMBL" id="WTO86316.1"/>
    </source>
</evidence>
<evidence type="ECO:0000256" key="1">
    <source>
        <dbReference type="SAM" id="Phobius"/>
    </source>
</evidence>